<protein>
    <recommendedName>
        <fullName evidence="10">Glycosyltransferase 61 catalytic domain-containing protein</fullName>
    </recommendedName>
</protein>
<keyword evidence="12" id="KW-1185">Reference proteome</keyword>
<keyword evidence="3" id="KW-0808">Transferase</keyword>
<evidence type="ECO:0000256" key="5">
    <source>
        <dbReference type="ARBA" id="ARBA00022989"/>
    </source>
</evidence>
<dbReference type="GO" id="GO:0016757">
    <property type="term" value="F:glycosyltransferase activity"/>
    <property type="evidence" value="ECO:0000318"/>
    <property type="project" value="GO_Central"/>
</dbReference>
<evidence type="ECO:0000259" key="10">
    <source>
        <dbReference type="Pfam" id="PF04577"/>
    </source>
</evidence>
<keyword evidence="6 9" id="KW-0472">Membrane</keyword>
<dbReference type="PANTHER" id="PTHR20961">
    <property type="entry name" value="GLYCOSYLTRANSFERASE"/>
    <property type="match status" value="1"/>
</dbReference>
<keyword evidence="2" id="KW-0328">Glycosyltransferase</keyword>
<evidence type="ECO:0000313" key="11">
    <source>
        <dbReference type="EMBL" id="KAJ0206835.1"/>
    </source>
</evidence>
<dbReference type="GO" id="GO:0000139">
    <property type="term" value="C:Golgi membrane"/>
    <property type="evidence" value="ECO:0007669"/>
    <property type="project" value="UniProtKB-SubCell"/>
</dbReference>
<dbReference type="AlphaFoldDB" id="A0A9R1VL43"/>
<comment type="subcellular location">
    <subcellularLocation>
        <location evidence="1">Golgi apparatus membrane</location>
        <topology evidence="1">Single-pass type II membrane protein</topology>
    </subcellularLocation>
</comment>
<keyword evidence="7" id="KW-0325">Glycoprotein</keyword>
<evidence type="ECO:0000256" key="4">
    <source>
        <dbReference type="ARBA" id="ARBA00022692"/>
    </source>
</evidence>
<sequence>MTAVPSPHQNSTTPNLEMPYHHKQSPRATAVVTNRSSFFSPKLSVYLCSICVTLFVVFHIQILQTPLPSSPNTLSFLHNWQEKLTTNDDSPSSCAPDLESMGDKLRESVTFLPLKDLRFSNAALVGHTWFMSSLYDTHEEGEVQYQQFPSKSSDGRILCIKGHDNHDGSWNYYALAYPGFLPKNATLVTGRTFVSYNHYDFSNIWHGLSSLFPFVAWHLKHQCALPTRWILYHWGEVRTGMSPWLNSLMEATFGGEMNIEKFDDGGDEQSTFCYEEAVVMRHNEGGMSRERRMEVYDLIRCKARLMCGAEVDRTDGEIGLTLLMRTGPRSFRNETAVVEIFEKECEKVENCRLRVAYSSNLTICEQVKLMGLTDILVSPHGAQLTNIFLMDRNSSVMELYPKGWLKLAGVGQFVYKWIASWSGMKYEGSWRDTDGEKCPFPDDDRRCMSIYKNGRIGYNSTYFREWTSKVLNEVKIRKFEEASKGIIIPTKCACS</sequence>
<evidence type="ECO:0000256" key="2">
    <source>
        <dbReference type="ARBA" id="ARBA00022676"/>
    </source>
</evidence>
<proteinExistence type="predicted"/>
<feature type="transmembrane region" description="Helical" evidence="9">
    <location>
        <begin position="43"/>
        <end position="63"/>
    </location>
</feature>
<name>A0A9R1VL43_LACSA</name>
<accession>A0A9R1VL43</accession>
<dbReference type="Pfam" id="PF04577">
    <property type="entry name" value="Glyco_transf_61"/>
    <property type="match status" value="1"/>
</dbReference>
<keyword evidence="5 9" id="KW-1133">Transmembrane helix</keyword>
<evidence type="ECO:0000256" key="1">
    <source>
        <dbReference type="ARBA" id="ARBA00004323"/>
    </source>
</evidence>
<organism evidence="11 12">
    <name type="scientific">Lactuca sativa</name>
    <name type="common">Garden lettuce</name>
    <dbReference type="NCBI Taxonomy" id="4236"/>
    <lineage>
        <taxon>Eukaryota</taxon>
        <taxon>Viridiplantae</taxon>
        <taxon>Streptophyta</taxon>
        <taxon>Embryophyta</taxon>
        <taxon>Tracheophyta</taxon>
        <taxon>Spermatophyta</taxon>
        <taxon>Magnoliopsida</taxon>
        <taxon>eudicotyledons</taxon>
        <taxon>Gunneridae</taxon>
        <taxon>Pentapetalae</taxon>
        <taxon>asterids</taxon>
        <taxon>campanulids</taxon>
        <taxon>Asterales</taxon>
        <taxon>Asteraceae</taxon>
        <taxon>Cichorioideae</taxon>
        <taxon>Cichorieae</taxon>
        <taxon>Lactucinae</taxon>
        <taxon>Lactuca</taxon>
    </lineage>
</organism>
<feature type="domain" description="Glycosyltransferase 61 catalytic" evidence="10">
    <location>
        <begin position="323"/>
        <end position="397"/>
    </location>
</feature>
<keyword evidence="4 9" id="KW-0812">Transmembrane</keyword>
<evidence type="ECO:0000313" key="12">
    <source>
        <dbReference type="Proteomes" id="UP000235145"/>
    </source>
</evidence>
<dbReference type="GO" id="GO:0016763">
    <property type="term" value="F:pentosyltransferase activity"/>
    <property type="evidence" value="ECO:0007669"/>
    <property type="project" value="UniProtKB-ARBA"/>
</dbReference>
<evidence type="ECO:0000256" key="8">
    <source>
        <dbReference type="SAM" id="MobiDB-lite"/>
    </source>
</evidence>
<evidence type="ECO:0000256" key="6">
    <source>
        <dbReference type="ARBA" id="ARBA00023136"/>
    </source>
</evidence>
<dbReference type="InterPro" id="IPR007657">
    <property type="entry name" value="Glycosyltransferase_61"/>
</dbReference>
<feature type="region of interest" description="Disordered" evidence="8">
    <location>
        <begin position="1"/>
        <end position="21"/>
    </location>
</feature>
<evidence type="ECO:0000256" key="3">
    <source>
        <dbReference type="ARBA" id="ARBA00022679"/>
    </source>
</evidence>
<dbReference type="PANTHER" id="PTHR20961:SF38">
    <property type="entry name" value="PROTEIN O-LINKED-MANNOSE BETA-1,4-N-ACETYLGLUCOSAMINYLTRANSFERASE 2"/>
    <property type="match status" value="1"/>
</dbReference>
<dbReference type="InterPro" id="IPR049625">
    <property type="entry name" value="Glyco_transf_61_cat"/>
</dbReference>
<dbReference type="Proteomes" id="UP000235145">
    <property type="component" value="Unassembled WGS sequence"/>
</dbReference>
<dbReference type="OrthoDB" id="529273at2759"/>
<comment type="caution">
    <text evidence="11">The sequence shown here is derived from an EMBL/GenBank/DDBJ whole genome shotgun (WGS) entry which is preliminary data.</text>
</comment>
<evidence type="ECO:0000256" key="9">
    <source>
        <dbReference type="SAM" id="Phobius"/>
    </source>
</evidence>
<evidence type="ECO:0000256" key="7">
    <source>
        <dbReference type="ARBA" id="ARBA00023180"/>
    </source>
</evidence>
<reference evidence="11 12" key="1">
    <citation type="journal article" date="2017" name="Nat. Commun.">
        <title>Genome assembly with in vitro proximity ligation data and whole-genome triplication in lettuce.</title>
        <authorList>
            <person name="Reyes-Chin-Wo S."/>
            <person name="Wang Z."/>
            <person name="Yang X."/>
            <person name="Kozik A."/>
            <person name="Arikit S."/>
            <person name="Song C."/>
            <person name="Xia L."/>
            <person name="Froenicke L."/>
            <person name="Lavelle D.O."/>
            <person name="Truco M.J."/>
            <person name="Xia R."/>
            <person name="Zhu S."/>
            <person name="Xu C."/>
            <person name="Xu H."/>
            <person name="Xu X."/>
            <person name="Cox K."/>
            <person name="Korf I."/>
            <person name="Meyers B.C."/>
            <person name="Michelmore R.W."/>
        </authorList>
    </citation>
    <scope>NUCLEOTIDE SEQUENCE [LARGE SCALE GENOMIC DNA]</scope>
    <source>
        <strain evidence="12">cv. Salinas</strain>
        <tissue evidence="11">Seedlings</tissue>
    </source>
</reference>
<dbReference type="EMBL" id="NBSK02000005">
    <property type="protein sequence ID" value="KAJ0206835.1"/>
    <property type="molecule type" value="Genomic_DNA"/>
</dbReference>
<gene>
    <name evidence="11" type="ORF">LSAT_V11C500268050</name>
</gene>